<dbReference type="GO" id="GO:0003677">
    <property type="term" value="F:DNA binding"/>
    <property type="evidence" value="ECO:0007669"/>
    <property type="project" value="InterPro"/>
</dbReference>
<evidence type="ECO:0000313" key="2">
    <source>
        <dbReference type="Proteomes" id="UP000185568"/>
    </source>
</evidence>
<sequence length="281" mass="33462">MIDLQSVDERIEKSSVKNIKWFYRFREYIVNENKSGIQNYLSNIRLLYEFYNHKDIDTIQLSDIQDFLLRNANLNTINIDTNRIKVFFNFISNDGATLNFIIEDLKEFISTKKELDKEEKRGPLPLSIKEVIVLRQLLSQKEKYAFLFTFEMVYRYGLKSKELLSLYSKNYNIETKTFFINKELSVQVDEDIHNFIINHNVIPLKKFNVTGYIYRITEMGKIFGRELIHKDIYQTHINHFLPCPICHNKIQNNPTLWAILEFEEDNSQWLVCKACAMKGEL</sequence>
<reference evidence="1 2" key="1">
    <citation type="submission" date="2016-12" db="EMBL/GenBank/DDBJ databases">
        <title>Domibacillus antri genome sequencing.</title>
        <authorList>
            <person name="Verma A."/>
            <person name="Krishnamurthi S."/>
        </authorList>
    </citation>
    <scope>NUCLEOTIDE SEQUENCE [LARGE SCALE GENOMIC DNA]</scope>
    <source>
        <strain evidence="1 2">XD80</strain>
    </source>
</reference>
<protein>
    <recommendedName>
        <fullName evidence="3">Core-binding (CB) domain-containing protein</fullName>
    </recommendedName>
</protein>
<dbReference type="AlphaFoldDB" id="A0A1Q8Q5K1"/>
<accession>A0A1Q8Q5K1</accession>
<keyword evidence="2" id="KW-1185">Reference proteome</keyword>
<dbReference type="RefSeq" id="WP_075398508.1">
    <property type="nucleotide sequence ID" value="NZ_MSDU01000017.1"/>
</dbReference>
<dbReference type="InterPro" id="IPR011010">
    <property type="entry name" value="DNA_brk_join_enz"/>
</dbReference>
<evidence type="ECO:0000313" key="1">
    <source>
        <dbReference type="EMBL" id="OLN22551.1"/>
    </source>
</evidence>
<dbReference type="OrthoDB" id="2563213at2"/>
<dbReference type="SUPFAM" id="SSF56349">
    <property type="entry name" value="DNA breaking-rejoining enzymes"/>
    <property type="match status" value="1"/>
</dbReference>
<comment type="caution">
    <text evidence="1">The sequence shown here is derived from an EMBL/GenBank/DDBJ whole genome shotgun (WGS) entry which is preliminary data.</text>
</comment>
<name>A0A1Q8Q5K1_9BACI</name>
<proteinExistence type="predicted"/>
<dbReference type="EMBL" id="MSDU01000017">
    <property type="protein sequence ID" value="OLN22551.1"/>
    <property type="molecule type" value="Genomic_DNA"/>
</dbReference>
<gene>
    <name evidence="1" type="ORF">BTO30_09620</name>
</gene>
<organism evidence="1 2">
    <name type="scientific">Domibacillus antri</name>
    <dbReference type="NCBI Taxonomy" id="1714264"/>
    <lineage>
        <taxon>Bacteria</taxon>
        <taxon>Bacillati</taxon>
        <taxon>Bacillota</taxon>
        <taxon>Bacilli</taxon>
        <taxon>Bacillales</taxon>
        <taxon>Bacillaceae</taxon>
        <taxon>Domibacillus</taxon>
    </lineage>
</organism>
<dbReference type="Proteomes" id="UP000185568">
    <property type="component" value="Unassembled WGS sequence"/>
</dbReference>
<evidence type="ECO:0008006" key="3">
    <source>
        <dbReference type="Google" id="ProtNLM"/>
    </source>
</evidence>